<dbReference type="SUPFAM" id="SSF54631">
    <property type="entry name" value="CBS-domain pair"/>
    <property type="match status" value="1"/>
</dbReference>
<dbReference type="InterPro" id="IPR046342">
    <property type="entry name" value="CBS_dom_sf"/>
</dbReference>
<feature type="region of interest" description="Disordered" evidence="1">
    <location>
        <begin position="1"/>
        <end position="30"/>
    </location>
</feature>
<keyword evidence="3" id="KW-1185">Reference proteome</keyword>
<name>A0ABN3KP65_9ACTN</name>
<evidence type="ECO:0000256" key="1">
    <source>
        <dbReference type="SAM" id="MobiDB-lite"/>
    </source>
</evidence>
<proteinExistence type="predicted"/>
<evidence type="ECO:0008006" key="4">
    <source>
        <dbReference type="Google" id="ProtNLM"/>
    </source>
</evidence>
<evidence type="ECO:0000313" key="2">
    <source>
        <dbReference type="EMBL" id="GAA2462975.1"/>
    </source>
</evidence>
<dbReference type="Proteomes" id="UP001501638">
    <property type="component" value="Unassembled WGS sequence"/>
</dbReference>
<gene>
    <name evidence="2" type="ORF">GCM10010405_54160</name>
</gene>
<organism evidence="2 3">
    <name type="scientific">Streptomyces macrosporus</name>
    <dbReference type="NCBI Taxonomy" id="44032"/>
    <lineage>
        <taxon>Bacteria</taxon>
        <taxon>Bacillati</taxon>
        <taxon>Actinomycetota</taxon>
        <taxon>Actinomycetes</taxon>
        <taxon>Kitasatosporales</taxon>
        <taxon>Streptomycetaceae</taxon>
        <taxon>Streptomyces</taxon>
    </lineage>
</organism>
<reference evidence="2 3" key="1">
    <citation type="journal article" date="2019" name="Int. J. Syst. Evol. Microbiol.">
        <title>The Global Catalogue of Microorganisms (GCM) 10K type strain sequencing project: providing services to taxonomists for standard genome sequencing and annotation.</title>
        <authorList>
            <consortium name="The Broad Institute Genomics Platform"/>
            <consortium name="The Broad Institute Genome Sequencing Center for Infectious Disease"/>
            <person name="Wu L."/>
            <person name="Ma J."/>
        </authorList>
    </citation>
    <scope>NUCLEOTIDE SEQUENCE [LARGE SCALE GENOMIC DNA]</scope>
    <source>
        <strain evidence="2 3">JCM 6305</strain>
    </source>
</reference>
<accession>A0ABN3KP65</accession>
<dbReference type="EMBL" id="BAAASZ010000042">
    <property type="protein sequence ID" value="GAA2462975.1"/>
    <property type="molecule type" value="Genomic_DNA"/>
</dbReference>
<evidence type="ECO:0000313" key="3">
    <source>
        <dbReference type="Proteomes" id="UP001501638"/>
    </source>
</evidence>
<protein>
    <recommendedName>
        <fullName evidence="4">CBS domain-containing protein</fullName>
    </recommendedName>
</protein>
<sequence length="112" mass="12276">MTPEQRRHRVADPTPRTMVDDDTDASGPRVCDDMTVEVALAVMAGARVDHLTLCDGDDQYTGLITRARLAVLRDSSTYTDRIRLREVLDGPSTSPGAVEEHDRAADLRALAL</sequence>
<comment type="caution">
    <text evidence="2">The sequence shown here is derived from an EMBL/GenBank/DDBJ whole genome shotgun (WGS) entry which is preliminary data.</text>
</comment>